<evidence type="ECO:0000256" key="1">
    <source>
        <dbReference type="SAM" id="MobiDB-lite"/>
    </source>
</evidence>
<accession>A0A154NWG8</accession>
<protein>
    <submittedName>
        <fullName evidence="2">Uncharacterized protein</fullName>
    </submittedName>
</protein>
<gene>
    <name evidence="2" type="ORF">WN55_01277</name>
</gene>
<dbReference type="AlphaFoldDB" id="A0A154NWG8"/>
<proteinExistence type="predicted"/>
<dbReference type="EMBL" id="KQ434773">
    <property type="protein sequence ID" value="KZC04016.1"/>
    <property type="molecule type" value="Genomic_DNA"/>
</dbReference>
<sequence>MDSYKLQDHGENSKFGWQIKETTKLCRSESKTGDSSVVRRRMGDKGSSAERKSNNTMNRRKPGKGEGRKIVERT</sequence>
<feature type="region of interest" description="Disordered" evidence="1">
    <location>
        <begin position="25"/>
        <end position="74"/>
    </location>
</feature>
<evidence type="ECO:0000313" key="2">
    <source>
        <dbReference type="EMBL" id="KZC04016.1"/>
    </source>
</evidence>
<dbReference type="Proteomes" id="UP000076502">
    <property type="component" value="Unassembled WGS sequence"/>
</dbReference>
<name>A0A154NWG8_DUFNO</name>
<organism evidence="2 3">
    <name type="scientific">Dufourea novaeangliae</name>
    <name type="common">Sweat bee</name>
    <dbReference type="NCBI Taxonomy" id="178035"/>
    <lineage>
        <taxon>Eukaryota</taxon>
        <taxon>Metazoa</taxon>
        <taxon>Ecdysozoa</taxon>
        <taxon>Arthropoda</taxon>
        <taxon>Hexapoda</taxon>
        <taxon>Insecta</taxon>
        <taxon>Pterygota</taxon>
        <taxon>Neoptera</taxon>
        <taxon>Endopterygota</taxon>
        <taxon>Hymenoptera</taxon>
        <taxon>Apocrita</taxon>
        <taxon>Aculeata</taxon>
        <taxon>Apoidea</taxon>
        <taxon>Anthophila</taxon>
        <taxon>Halictidae</taxon>
        <taxon>Rophitinae</taxon>
        <taxon>Dufourea</taxon>
    </lineage>
</organism>
<evidence type="ECO:0000313" key="3">
    <source>
        <dbReference type="Proteomes" id="UP000076502"/>
    </source>
</evidence>
<keyword evidence="3" id="KW-1185">Reference proteome</keyword>
<feature type="compositionally biased region" description="Basic and acidic residues" evidence="1">
    <location>
        <begin position="41"/>
        <end position="53"/>
    </location>
</feature>
<reference evidence="2 3" key="1">
    <citation type="submission" date="2015-07" db="EMBL/GenBank/DDBJ databases">
        <title>The genome of Dufourea novaeangliae.</title>
        <authorList>
            <person name="Pan H."/>
            <person name="Kapheim K."/>
        </authorList>
    </citation>
    <scope>NUCLEOTIDE SEQUENCE [LARGE SCALE GENOMIC DNA]</scope>
    <source>
        <strain evidence="2">0120121106</strain>
        <tissue evidence="2">Whole body</tissue>
    </source>
</reference>
<feature type="compositionally biased region" description="Basic and acidic residues" evidence="1">
    <location>
        <begin position="63"/>
        <end position="74"/>
    </location>
</feature>